<dbReference type="AlphaFoldDB" id="A0AAV4AXS3"/>
<gene>
    <name evidence="1" type="ORF">PoB_003816300</name>
</gene>
<sequence>MHMILPSQFSNVKSDTDKADEMFSFRCWNSHKRQRFLDPISRGGGSMASETALTYAPAFVSRVRAGDLILVPWKRQDSNGARLISKGGDRNGWAYQEKAGTEHNSLSIGMEPTGRGGNAHLKDWESGMRQLGTRWTEMTTLASGQAAQSTCISSSIIKILNVRVESGYEVQTNFCEFAS</sequence>
<keyword evidence="2" id="KW-1185">Reference proteome</keyword>
<protein>
    <submittedName>
        <fullName evidence="1">Uncharacterized protein</fullName>
    </submittedName>
</protein>
<name>A0AAV4AXS3_9GAST</name>
<accession>A0AAV4AXS3</accession>
<proteinExistence type="predicted"/>
<dbReference type="Proteomes" id="UP000735302">
    <property type="component" value="Unassembled WGS sequence"/>
</dbReference>
<evidence type="ECO:0000313" key="2">
    <source>
        <dbReference type="Proteomes" id="UP000735302"/>
    </source>
</evidence>
<reference evidence="1 2" key="1">
    <citation type="journal article" date="2021" name="Elife">
        <title>Chloroplast acquisition without the gene transfer in kleptoplastic sea slugs, Plakobranchus ocellatus.</title>
        <authorList>
            <person name="Maeda T."/>
            <person name="Takahashi S."/>
            <person name="Yoshida T."/>
            <person name="Shimamura S."/>
            <person name="Takaki Y."/>
            <person name="Nagai Y."/>
            <person name="Toyoda A."/>
            <person name="Suzuki Y."/>
            <person name="Arimoto A."/>
            <person name="Ishii H."/>
            <person name="Satoh N."/>
            <person name="Nishiyama T."/>
            <person name="Hasebe M."/>
            <person name="Maruyama T."/>
            <person name="Minagawa J."/>
            <person name="Obokata J."/>
            <person name="Shigenobu S."/>
        </authorList>
    </citation>
    <scope>NUCLEOTIDE SEQUENCE [LARGE SCALE GENOMIC DNA]</scope>
</reference>
<comment type="caution">
    <text evidence="1">The sequence shown here is derived from an EMBL/GenBank/DDBJ whole genome shotgun (WGS) entry which is preliminary data.</text>
</comment>
<dbReference type="EMBL" id="BLXT01004326">
    <property type="protein sequence ID" value="GFO11658.1"/>
    <property type="molecule type" value="Genomic_DNA"/>
</dbReference>
<organism evidence="1 2">
    <name type="scientific">Plakobranchus ocellatus</name>
    <dbReference type="NCBI Taxonomy" id="259542"/>
    <lineage>
        <taxon>Eukaryota</taxon>
        <taxon>Metazoa</taxon>
        <taxon>Spiralia</taxon>
        <taxon>Lophotrochozoa</taxon>
        <taxon>Mollusca</taxon>
        <taxon>Gastropoda</taxon>
        <taxon>Heterobranchia</taxon>
        <taxon>Euthyneura</taxon>
        <taxon>Panpulmonata</taxon>
        <taxon>Sacoglossa</taxon>
        <taxon>Placobranchoidea</taxon>
        <taxon>Plakobranchidae</taxon>
        <taxon>Plakobranchus</taxon>
    </lineage>
</organism>
<evidence type="ECO:0000313" key="1">
    <source>
        <dbReference type="EMBL" id="GFO11658.1"/>
    </source>
</evidence>